<comment type="caution">
    <text evidence="1">The sequence shown here is derived from an EMBL/GenBank/DDBJ whole genome shotgun (WGS) entry which is preliminary data.</text>
</comment>
<gene>
    <name evidence="1" type="ORF">LCGC14_1319310</name>
</gene>
<dbReference type="EMBL" id="LAZR01007859">
    <property type="protein sequence ID" value="KKM82472.1"/>
    <property type="molecule type" value="Genomic_DNA"/>
</dbReference>
<name>A0A0F9NMA1_9ZZZZ</name>
<proteinExistence type="predicted"/>
<evidence type="ECO:0000313" key="1">
    <source>
        <dbReference type="EMBL" id="KKM82472.1"/>
    </source>
</evidence>
<dbReference type="AlphaFoldDB" id="A0A0F9NMA1"/>
<sequence length="63" mass="6856">MAGHMIEEDQFLLELAHLNLCICGRYYKPESTDNPHIVCPEVQPAPGTRKYAIGGASAKEGAL</sequence>
<accession>A0A0F9NMA1</accession>
<reference evidence="1" key="1">
    <citation type="journal article" date="2015" name="Nature">
        <title>Complex archaea that bridge the gap between prokaryotes and eukaryotes.</title>
        <authorList>
            <person name="Spang A."/>
            <person name="Saw J.H."/>
            <person name="Jorgensen S.L."/>
            <person name="Zaremba-Niedzwiedzka K."/>
            <person name="Martijn J."/>
            <person name="Lind A.E."/>
            <person name="van Eijk R."/>
            <person name="Schleper C."/>
            <person name="Guy L."/>
            <person name="Ettema T.J."/>
        </authorList>
    </citation>
    <scope>NUCLEOTIDE SEQUENCE</scope>
</reference>
<protein>
    <submittedName>
        <fullName evidence="1">Uncharacterized protein</fullName>
    </submittedName>
</protein>
<organism evidence="1">
    <name type="scientific">marine sediment metagenome</name>
    <dbReference type="NCBI Taxonomy" id="412755"/>
    <lineage>
        <taxon>unclassified sequences</taxon>
        <taxon>metagenomes</taxon>
        <taxon>ecological metagenomes</taxon>
    </lineage>
</organism>